<keyword evidence="3" id="KW-1133">Transmembrane helix</keyword>
<evidence type="ECO:0000256" key="3">
    <source>
        <dbReference type="SAM" id="Phobius"/>
    </source>
</evidence>
<dbReference type="Proteomes" id="UP000317378">
    <property type="component" value="Unassembled WGS sequence"/>
</dbReference>
<accession>A0A505D8R1</accession>
<comment type="caution">
    <text evidence="5">The sequence shown here is derived from an EMBL/GenBank/DDBJ whole genome shotgun (WGS) entry which is preliminary data.</text>
</comment>
<dbReference type="PANTHER" id="PTHR33392">
    <property type="entry name" value="POLYISOPRENYL-TEICHOIC ACID--PEPTIDOGLYCAN TEICHOIC ACID TRANSFERASE TAGU"/>
    <property type="match status" value="1"/>
</dbReference>
<dbReference type="OrthoDB" id="9782542at2"/>
<dbReference type="AlphaFoldDB" id="A0A505D8R1"/>
<dbReference type="InterPro" id="IPR004474">
    <property type="entry name" value="LytR_CpsA_psr"/>
</dbReference>
<organism evidence="5 6">
    <name type="scientific">Streptomyces sporangiiformans</name>
    <dbReference type="NCBI Taxonomy" id="2315329"/>
    <lineage>
        <taxon>Bacteria</taxon>
        <taxon>Bacillati</taxon>
        <taxon>Actinomycetota</taxon>
        <taxon>Actinomycetes</taxon>
        <taxon>Kitasatosporales</taxon>
        <taxon>Streptomycetaceae</taxon>
        <taxon>Streptomyces</taxon>
    </lineage>
</organism>
<reference evidence="5 6" key="1">
    <citation type="submission" date="2019-06" db="EMBL/GenBank/DDBJ databases">
        <title>Streptomyces sporangiiformans sp. nov., a novel actinomycete isolated from soil in Mount Song.</title>
        <authorList>
            <person name="Han L."/>
        </authorList>
    </citation>
    <scope>NUCLEOTIDE SEQUENCE [LARGE SCALE GENOMIC DNA]</scope>
    <source>
        <strain evidence="5 6">NEAU-SSA 1</strain>
    </source>
</reference>
<comment type="similarity">
    <text evidence="1">Belongs to the LytR/CpsA/Psr (LCP) family.</text>
</comment>
<dbReference type="EMBL" id="VCHX02000171">
    <property type="protein sequence ID" value="TPQ18742.1"/>
    <property type="molecule type" value="Genomic_DNA"/>
</dbReference>
<feature type="region of interest" description="Disordered" evidence="2">
    <location>
        <begin position="1"/>
        <end position="30"/>
    </location>
</feature>
<feature type="compositionally biased region" description="Basic residues" evidence="2">
    <location>
        <begin position="73"/>
        <end position="82"/>
    </location>
</feature>
<dbReference type="PANTHER" id="PTHR33392:SF6">
    <property type="entry name" value="POLYISOPRENYL-TEICHOIC ACID--PEPTIDOGLYCAN TEICHOIC ACID TRANSFERASE TAGU"/>
    <property type="match status" value="1"/>
</dbReference>
<keyword evidence="6" id="KW-1185">Reference proteome</keyword>
<evidence type="ECO:0000256" key="1">
    <source>
        <dbReference type="ARBA" id="ARBA00006068"/>
    </source>
</evidence>
<evidence type="ECO:0000313" key="5">
    <source>
        <dbReference type="EMBL" id="TPQ18742.1"/>
    </source>
</evidence>
<evidence type="ECO:0000256" key="2">
    <source>
        <dbReference type="SAM" id="MobiDB-lite"/>
    </source>
</evidence>
<evidence type="ECO:0000313" key="6">
    <source>
        <dbReference type="Proteomes" id="UP000317378"/>
    </source>
</evidence>
<evidence type="ECO:0000259" key="4">
    <source>
        <dbReference type="Pfam" id="PF03816"/>
    </source>
</evidence>
<feature type="region of interest" description="Disordered" evidence="2">
    <location>
        <begin position="47"/>
        <end position="82"/>
    </location>
</feature>
<proteinExistence type="inferred from homology"/>
<dbReference type="NCBIfam" id="TIGR00350">
    <property type="entry name" value="lytR_cpsA_psr"/>
    <property type="match status" value="1"/>
</dbReference>
<protein>
    <submittedName>
        <fullName evidence="5">LytR family transcriptional regulator</fullName>
    </submittedName>
</protein>
<keyword evidence="3" id="KW-0812">Transmembrane</keyword>
<dbReference type="InterPro" id="IPR050922">
    <property type="entry name" value="LytR/CpsA/Psr_CW_biosynth"/>
</dbReference>
<feature type="compositionally biased region" description="Polar residues" evidence="2">
    <location>
        <begin position="1"/>
        <end position="13"/>
    </location>
</feature>
<dbReference type="Pfam" id="PF03816">
    <property type="entry name" value="LytR_cpsA_psr"/>
    <property type="match status" value="1"/>
</dbReference>
<feature type="domain" description="Cell envelope-related transcriptional attenuator" evidence="4">
    <location>
        <begin position="165"/>
        <end position="317"/>
    </location>
</feature>
<feature type="transmembrane region" description="Helical" evidence="3">
    <location>
        <begin position="88"/>
        <end position="110"/>
    </location>
</feature>
<keyword evidence="3" id="KW-0472">Membrane</keyword>
<sequence length="412" mass="44217">MRTPNASLNTGSTGVFIPHQRDTPTHTYDGSTLPFFDASARPYGGSESGYGPGFSADGPARPAGFGGSGGTRRSSRPLRTPRSRARRIMRAVILLVCLLLVTAGSTYLWADVELNRDVDLGKITDRVPHGKGTNYLIVGSDSRAGLSAEAIKDLHTGGSAADGRRTDSMILLHTGAHGTTMMSLPRDSWVTIPAHIRPQTGMHYRPAKNKLNAAFSFGGPELLIRTIEHNTGLRIDHYAEIGFAGFVNIVNAVGGVDMCVDRNIKDEKSGLNLTKGCHNLDGRNALAFVRQRHQEAEGDLGRSRNQQKFLAALARKAVTPGVALDPSKLYPAASAGLDTLIVDKGMSLSTLASLFQAMRSVTAGHGKQINVPVSSLGIRTSKGEAVKWDDAHAKKLFAELRDDRPVTFAEKK</sequence>
<name>A0A505D8R1_9ACTN</name>
<gene>
    <name evidence="5" type="ORF">FGD71_029465</name>
</gene>
<dbReference type="Gene3D" id="3.40.630.190">
    <property type="entry name" value="LCP protein"/>
    <property type="match status" value="1"/>
</dbReference>